<dbReference type="OrthoDB" id="6117597at2759"/>
<feature type="non-terminal residue" evidence="1">
    <location>
        <position position="152"/>
    </location>
</feature>
<reference evidence="1" key="1">
    <citation type="submission" date="2021-06" db="EMBL/GenBank/DDBJ databases">
        <authorList>
            <person name="Hodson N. C."/>
            <person name="Mongue J. A."/>
            <person name="Jaron S. K."/>
        </authorList>
    </citation>
    <scope>NUCLEOTIDE SEQUENCE</scope>
</reference>
<dbReference type="AlphaFoldDB" id="A0A8J2JPN0"/>
<sequence>MAFVDSNQEEIISFFESENIPGIFDSETISNLRQMIFSFNPKYKVVPNGHLRAALFGIDPYYISYGKQLLGTSVETLLAASKSYNFTYTLKTTPIRFIQLPNKTWTGIMGDLIQGNVDIFFGMAVSLDRSHYIDYGTIGLNMDLTFITGHPR</sequence>
<organism evidence="1 2">
    <name type="scientific">Allacma fusca</name>
    <dbReference type="NCBI Taxonomy" id="39272"/>
    <lineage>
        <taxon>Eukaryota</taxon>
        <taxon>Metazoa</taxon>
        <taxon>Ecdysozoa</taxon>
        <taxon>Arthropoda</taxon>
        <taxon>Hexapoda</taxon>
        <taxon>Collembola</taxon>
        <taxon>Symphypleona</taxon>
        <taxon>Sminthuridae</taxon>
        <taxon>Allacma</taxon>
    </lineage>
</organism>
<evidence type="ECO:0000313" key="1">
    <source>
        <dbReference type="EMBL" id="CAG7723028.1"/>
    </source>
</evidence>
<dbReference type="EMBL" id="CAJVCH010094855">
    <property type="protein sequence ID" value="CAG7723028.1"/>
    <property type="molecule type" value="Genomic_DNA"/>
</dbReference>
<dbReference type="Proteomes" id="UP000708208">
    <property type="component" value="Unassembled WGS sequence"/>
</dbReference>
<evidence type="ECO:0000313" key="2">
    <source>
        <dbReference type="Proteomes" id="UP000708208"/>
    </source>
</evidence>
<gene>
    <name evidence="1" type="ORF">AFUS01_LOCUS12135</name>
</gene>
<proteinExistence type="predicted"/>
<comment type="caution">
    <text evidence="1">The sequence shown here is derived from an EMBL/GenBank/DDBJ whole genome shotgun (WGS) entry which is preliminary data.</text>
</comment>
<keyword evidence="2" id="KW-1185">Reference proteome</keyword>
<name>A0A8J2JPN0_9HEXA</name>
<protein>
    <submittedName>
        <fullName evidence="1">Uncharacterized protein</fullName>
    </submittedName>
</protein>
<accession>A0A8J2JPN0</accession>